<feature type="transmembrane region" description="Helical" evidence="19">
    <location>
        <begin position="837"/>
        <end position="861"/>
    </location>
</feature>
<dbReference type="InterPro" id="IPR004014">
    <property type="entry name" value="ATPase_P-typ_cation-transptr_N"/>
</dbReference>
<sequence>MLKNFTRQLFARLNRHLPRRLVQRDPLPGVQTVGHDDIPASMGERCLSIAAMEPTLLWQTFASHPEGLTAQEVAQARETHGENLIPAQKPSPWWVHLWSCYRNPFNLLLTCLGIISYASEDLFASGVIALMVAISTLLNFLQEARSTKAADALKAMVSNTATVLRVVNEKGENSWCEIPIDQLVPGDIVKLAAGDMIPADLRVLQARDLFVAQASLTGESLPVEKVATSRQTEQKNPLECDTLCFMGTNVVSGTAQSMVIGTGGNTWFGQLAGRVSEQESEPNAFQKGISRVSMLLIRFMLVMTPIVLLINGFTKGDWWEAALFALSVAVGLTPEMLPMIVTSTLARGAVKLSKQKVIVKHLDAIQNFGAMDILCTDKTGTLTQDKIVLETHTDISGKVSEWVLHSAWLNSHYQTGLKNLLDTAVLEGVDAEVAQTLSSGWRKVDEIPFDFERRRMSVVVAQQADVHQLICKGALTEILSVCSQVRFNGEIFPLDDTMLRRIERVTSTLNRQGLRVVAVATKYLPARTGDYQRADESDLILEGYIAFLDPPKETTAPALKALKASGITVKILTGDSELVAAKVCHEVGLEVGDALTGNEIEHLSDDELAQMAKHITLFARLTPLHKERIVRLLKREGHVVGFMGDGINDAPALRAADIGISVDSAVDIAREAADIILLEKSLMVLEEGVIEGRRTFSNMLKYIKMTASSNFGNVFSVLVASAFLPFLPMLPLHLLIQNLLYDVSQVAIPFDNVDDEQIAKPQRWNPADLGRFMIFFGPISSIFDIVTFCVMWWVFKANVPEAQTLFQSGWFVVGLLSQTLIVHMIRTRRVPFIQSRAAWPLIAMTLMVICVGIALPFSPLASYLQLQALPLSYFPWLVAILAGYMTLTQCVKGFYSRRYGWQ</sequence>
<evidence type="ECO:0000256" key="14">
    <source>
        <dbReference type="ARBA" id="ARBA00022967"/>
    </source>
</evidence>
<dbReference type="Gene3D" id="3.40.1110.10">
    <property type="entry name" value="Calcium-transporting ATPase, cytoplasmic domain N"/>
    <property type="match status" value="1"/>
</dbReference>
<keyword evidence="9 19" id="KW-0812">Transmembrane</keyword>
<evidence type="ECO:0000256" key="1">
    <source>
        <dbReference type="ARBA" id="ARBA00003954"/>
    </source>
</evidence>
<evidence type="ECO:0000256" key="16">
    <source>
        <dbReference type="ARBA" id="ARBA00023136"/>
    </source>
</evidence>
<dbReference type="RefSeq" id="WP_090122105.1">
    <property type="nucleotide sequence ID" value="NZ_CP045300.1"/>
</dbReference>
<evidence type="ECO:0000256" key="19">
    <source>
        <dbReference type="SAM" id="Phobius"/>
    </source>
</evidence>
<keyword evidence="15 19" id="KW-1133">Transmembrane helix</keyword>
<comment type="similarity">
    <text evidence="3">Belongs to the cation transport ATPase (P-type) (TC 3.A.3) family. Type IIIB subfamily.</text>
</comment>
<dbReference type="GO" id="GO:0016887">
    <property type="term" value="F:ATP hydrolysis activity"/>
    <property type="evidence" value="ECO:0007669"/>
    <property type="project" value="InterPro"/>
</dbReference>
<dbReference type="InterPro" id="IPR023214">
    <property type="entry name" value="HAD_sf"/>
</dbReference>
<dbReference type="SUPFAM" id="SSF81665">
    <property type="entry name" value="Calcium ATPase, transmembrane domain M"/>
    <property type="match status" value="1"/>
</dbReference>
<dbReference type="InterPro" id="IPR023298">
    <property type="entry name" value="ATPase_P-typ_TM_dom_sf"/>
</dbReference>
<dbReference type="Pfam" id="PF13246">
    <property type="entry name" value="Cation_ATPase"/>
    <property type="match status" value="1"/>
</dbReference>
<evidence type="ECO:0000256" key="11">
    <source>
        <dbReference type="ARBA" id="ARBA00022741"/>
    </source>
</evidence>
<dbReference type="NCBIfam" id="TIGR01494">
    <property type="entry name" value="ATPase_P-type"/>
    <property type="match status" value="2"/>
</dbReference>
<dbReference type="Pfam" id="PF00689">
    <property type="entry name" value="Cation_ATPase_C"/>
    <property type="match status" value="1"/>
</dbReference>
<dbReference type="SFLD" id="SFLDS00003">
    <property type="entry name" value="Haloacid_Dehalogenase"/>
    <property type="match status" value="1"/>
</dbReference>
<dbReference type="SUPFAM" id="SSF56784">
    <property type="entry name" value="HAD-like"/>
    <property type="match status" value="1"/>
</dbReference>
<proteinExistence type="inferred from homology"/>
<evidence type="ECO:0000259" key="20">
    <source>
        <dbReference type="SMART" id="SM00831"/>
    </source>
</evidence>
<dbReference type="Pfam" id="PF00122">
    <property type="entry name" value="E1-E2_ATPase"/>
    <property type="match status" value="1"/>
</dbReference>
<comment type="function">
    <text evidence="1">Mediates magnesium influx to the cytosol.</text>
</comment>
<evidence type="ECO:0000256" key="17">
    <source>
        <dbReference type="ARBA" id="ARBA00029806"/>
    </source>
</evidence>
<dbReference type="Gene3D" id="1.20.1110.10">
    <property type="entry name" value="Calcium-transporting ATPase, transmembrane domain"/>
    <property type="match status" value="1"/>
</dbReference>
<dbReference type="GO" id="GO:0005886">
    <property type="term" value="C:plasma membrane"/>
    <property type="evidence" value="ECO:0007669"/>
    <property type="project" value="UniProtKB-SubCell"/>
</dbReference>
<keyword evidence="22" id="KW-1185">Reference proteome</keyword>
<dbReference type="EC" id="7.2.2.14" evidence="4"/>
<dbReference type="InterPro" id="IPR018303">
    <property type="entry name" value="ATPase_P-typ_P_site"/>
</dbReference>
<evidence type="ECO:0000256" key="12">
    <source>
        <dbReference type="ARBA" id="ARBA00022840"/>
    </source>
</evidence>
<feature type="transmembrane region" description="Helical" evidence="19">
    <location>
        <begin position="319"/>
        <end position="346"/>
    </location>
</feature>
<name>A0A1I7C5P2_9ENTR</name>
<dbReference type="InterPro" id="IPR008250">
    <property type="entry name" value="ATPase_P-typ_transduc_dom_A_sf"/>
</dbReference>
<dbReference type="Gene3D" id="3.40.50.1000">
    <property type="entry name" value="HAD superfamily/HAD-like"/>
    <property type="match status" value="1"/>
</dbReference>
<evidence type="ECO:0000313" key="21">
    <source>
        <dbReference type="EMBL" id="SFT94732.1"/>
    </source>
</evidence>
<dbReference type="FunFam" id="2.70.150.10:FF:000045">
    <property type="entry name" value="Magnesium-translocating P-type ATPase"/>
    <property type="match status" value="1"/>
</dbReference>
<dbReference type="InterPro" id="IPR006415">
    <property type="entry name" value="P-type_ATPase_IIIB"/>
</dbReference>
<dbReference type="GO" id="GO:0046872">
    <property type="term" value="F:metal ion binding"/>
    <property type="evidence" value="ECO:0007669"/>
    <property type="project" value="UniProtKB-KW"/>
</dbReference>
<dbReference type="InterPro" id="IPR036412">
    <property type="entry name" value="HAD-like_sf"/>
</dbReference>
<dbReference type="PRINTS" id="PR01836">
    <property type="entry name" value="MGATPASE"/>
</dbReference>
<gene>
    <name evidence="21" type="ORF">SAMN05192562_103255</name>
</gene>
<keyword evidence="13" id="KW-0460">Magnesium</keyword>
<dbReference type="InterPro" id="IPR001757">
    <property type="entry name" value="P_typ_ATPase"/>
</dbReference>
<organism evidence="21 22">
    <name type="scientific">Kosakonia arachidis</name>
    <dbReference type="NCBI Taxonomy" id="551989"/>
    <lineage>
        <taxon>Bacteria</taxon>
        <taxon>Pseudomonadati</taxon>
        <taxon>Pseudomonadota</taxon>
        <taxon>Gammaproteobacteria</taxon>
        <taxon>Enterobacterales</taxon>
        <taxon>Enterobacteriaceae</taxon>
        <taxon>Kosakonia</taxon>
    </lineage>
</organism>
<dbReference type="InterPro" id="IPR006068">
    <property type="entry name" value="ATPase_P-typ_cation-transptr_C"/>
</dbReference>
<dbReference type="SMART" id="SM00831">
    <property type="entry name" value="Cation_ATPase_N"/>
    <property type="match status" value="1"/>
</dbReference>
<reference evidence="22" key="1">
    <citation type="submission" date="2016-10" db="EMBL/GenBank/DDBJ databases">
        <authorList>
            <person name="Varghese N."/>
            <person name="Submissions S."/>
        </authorList>
    </citation>
    <scope>NUCLEOTIDE SEQUENCE [LARGE SCALE GENOMIC DNA]</scope>
    <source>
        <strain evidence="22">Ah-143</strain>
    </source>
</reference>
<feature type="transmembrane region" description="Helical" evidence="19">
    <location>
        <begin position="295"/>
        <end position="313"/>
    </location>
</feature>
<evidence type="ECO:0000313" key="22">
    <source>
        <dbReference type="Proteomes" id="UP000199187"/>
    </source>
</evidence>
<dbReference type="OrthoDB" id="9814270at2"/>
<keyword evidence="11" id="KW-0547">Nucleotide-binding</keyword>
<evidence type="ECO:0000256" key="15">
    <source>
        <dbReference type="ARBA" id="ARBA00022989"/>
    </source>
</evidence>
<evidence type="ECO:0000256" key="10">
    <source>
        <dbReference type="ARBA" id="ARBA00022723"/>
    </source>
</evidence>
<feature type="domain" description="Cation-transporting P-type ATPase N-terminal" evidence="20">
    <location>
        <begin position="48"/>
        <end position="121"/>
    </location>
</feature>
<feature type="transmembrane region" description="Helical" evidence="19">
    <location>
        <begin position="772"/>
        <end position="795"/>
    </location>
</feature>
<dbReference type="SFLD" id="SFLDG00002">
    <property type="entry name" value="C1.7:_P-type_atpase_like"/>
    <property type="match status" value="1"/>
</dbReference>
<dbReference type="InterPro" id="IPR059000">
    <property type="entry name" value="ATPase_P-type_domA"/>
</dbReference>
<comment type="subcellular location">
    <subcellularLocation>
        <location evidence="2">Cell inner membrane</location>
        <topology evidence="2">Multi-pass membrane protein</topology>
    </subcellularLocation>
</comment>
<evidence type="ECO:0000256" key="4">
    <source>
        <dbReference type="ARBA" id="ARBA00012786"/>
    </source>
</evidence>
<keyword evidence="12" id="KW-0067">ATP-binding</keyword>
<dbReference type="InterPro" id="IPR044492">
    <property type="entry name" value="P_typ_ATPase_HD_dom"/>
</dbReference>
<dbReference type="PROSITE" id="PS00154">
    <property type="entry name" value="ATPASE_E1_E2"/>
    <property type="match status" value="1"/>
</dbReference>
<keyword evidence="7" id="KW-0997">Cell inner membrane</keyword>
<keyword evidence="6" id="KW-1003">Cell membrane</keyword>
<dbReference type="SUPFAM" id="SSF81653">
    <property type="entry name" value="Calcium ATPase, transduction domain A"/>
    <property type="match status" value="1"/>
</dbReference>
<feature type="transmembrane region" description="Helical" evidence="19">
    <location>
        <begin position="122"/>
        <end position="141"/>
    </location>
</feature>
<keyword evidence="14" id="KW-1278">Translocase</keyword>
<evidence type="ECO:0000256" key="8">
    <source>
        <dbReference type="ARBA" id="ARBA00022553"/>
    </source>
</evidence>
<keyword evidence="10" id="KW-0479">Metal-binding</keyword>
<accession>A0A1I7C5P2</accession>
<dbReference type="AlphaFoldDB" id="A0A1I7C5P2"/>
<evidence type="ECO:0000256" key="13">
    <source>
        <dbReference type="ARBA" id="ARBA00022842"/>
    </source>
</evidence>
<dbReference type="PANTHER" id="PTHR42861">
    <property type="entry name" value="CALCIUM-TRANSPORTING ATPASE"/>
    <property type="match status" value="1"/>
</dbReference>
<dbReference type="InterPro" id="IPR023299">
    <property type="entry name" value="ATPase_P-typ_cyto_dom_N"/>
</dbReference>
<evidence type="ECO:0000256" key="3">
    <source>
        <dbReference type="ARBA" id="ARBA00008746"/>
    </source>
</evidence>
<keyword evidence="8" id="KW-0597">Phosphoprotein</keyword>
<comment type="catalytic activity">
    <reaction evidence="18">
        <text>Mg(2+)(out) + ATP + H2O = Mg(2+)(in) + ADP + phosphate + H(+)</text>
        <dbReference type="Rhea" id="RHEA:10260"/>
        <dbReference type="ChEBI" id="CHEBI:15377"/>
        <dbReference type="ChEBI" id="CHEBI:15378"/>
        <dbReference type="ChEBI" id="CHEBI:18420"/>
        <dbReference type="ChEBI" id="CHEBI:30616"/>
        <dbReference type="ChEBI" id="CHEBI:43474"/>
        <dbReference type="ChEBI" id="CHEBI:456216"/>
        <dbReference type="EC" id="7.2.2.14"/>
    </reaction>
</comment>
<dbReference type="Pfam" id="PF00690">
    <property type="entry name" value="Cation_ATPase_N"/>
    <property type="match status" value="1"/>
</dbReference>
<dbReference type="CDD" id="cd02077">
    <property type="entry name" value="P-type_ATPase_Mg"/>
    <property type="match status" value="1"/>
</dbReference>
<evidence type="ECO:0000256" key="2">
    <source>
        <dbReference type="ARBA" id="ARBA00004429"/>
    </source>
</evidence>
<dbReference type="GO" id="GO:0015444">
    <property type="term" value="F:P-type magnesium transporter activity"/>
    <property type="evidence" value="ECO:0007669"/>
    <property type="project" value="UniProtKB-EC"/>
</dbReference>
<dbReference type="Proteomes" id="UP000199187">
    <property type="component" value="Unassembled WGS sequence"/>
</dbReference>
<protein>
    <recommendedName>
        <fullName evidence="5">Magnesium-transporting ATPase, P-type 1</fullName>
        <ecNumber evidence="4">7.2.2.14</ecNumber>
    </recommendedName>
    <alternativeName>
        <fullName evidence="17">Mg(2+) transport ATPase, P-type 1</fullName>
    </alternativeName>
</protein>
<dbReference type="GO" id="GO:0005524">
    <property type="term" value="F:ATP binding"/>
    <property type="evidence" value="ECO:0007669"/>
    <property type="project" value="UniProtKB-KW"/>
</dbReference>
<feature type="transmembrane region" description="Helical" evidence="19">
    <location>
        <begin position="873"/>
        <end position="895"/>
    </location>
</feature>
<dbReference type="EMBL" id="FPAU01000003">
    <property type="protein sequence ID" value="SFT94732.1"/>
    <property type="molecule type" value="Genomic_DNA"/>
</dbReference>
<dbReference type="SFLD" id="SFLDF00027">
    <property type="entry name" value="p-type_atpase"/>
    <property type="match status" value="1"/>
</dbReference>
<dbReference type="Gene3D" id="2.70.150.10">
    <property type="entry name" value="Calcium-transporting ATPase, cytoplasmic transduction domain A"/>
    <property type="match status" value="1"/>
</dbReference>
<evidence type="ECO:0000256" key="7">
    <source>
        <dbReference type="ARBA" id="ARBA00022519"/>
    </source>
</evidence>
<evidence type="ECO:0000256" key="18">
    <source>
        <dbReference type="ARBA" id="ARBA00047295"/>
    </source>
</evidence>
<dbReference type="SUPFAM" id="SSF81660">
    <property type="entry name" value="Metal cation-transporting ATPase, ATP-binding domain N"/>
    <property type="match status" value="1"/>
</dbReference>
<keyword evidence="16 19" id="KW-0472">Membrane</keyword>
<dbReference type="NCBIfam" id="TIGR01524">
    <property type="entry name" value="ATPase-IIIB_Mg"/>
    <property type="match status" value="1"/>
</dbReference>
<evidence type="ECO:0000256" key="9">
    <source>
        <dbReference type="ARBA" id="ARBA00022692"/>
    </source>
</evidence>
<evidence type="ECO:0000256" key="6">
    <source>
        <dbReference type="ARBA" id="ARBA00022475"/>
    </source>
</evidence>
<dbReference type="NCBIfam" id="NF011702">
    <property type="entry name" value="PRK15122.1"/>
    <property type="match status" value="1"/>
</dbReference>
<evidence type="ECO:0000256" key="5">
    <source>
        <dbReference type="ARBA" id="ARBA00013555"/>
    </source>
</evidence>